<dbReference type="InterPro" id="IPR003339">
    <property type="entry name" value="ABC/ECF_trnsptr_transmembrane"/>
</dbReference>
<dbReference type="GO" id="GO:0043190">
    <property type="term" value="C:ATP-binding cassette (ABC) transporter complex"/>
    <property type="evidence" value="ECO:0007669"/>
    <property type="project" value="InterPro"/>
</dbReference>
<dbReference type="EMBL" id="AGJL01000006">
    <property type="protein sequence ID" value="EHP88590.1"/>
    <property type="molecule type" value="Genomic_DNA"/>
</dbReference>
<comment type="subcellular location">
    <subcellularLocation>
        <location evidence="1">Cell membrane</location>
        <topology evidence="1">Multi-pass membrane protein</topology>
    </subcellularLocation>
</comment>
<dbReference type="CDD" id="cd16914">
    <property type="entry name" value="EcfT"/>
    <property type="match status" value="1"/>
</dbReference>
<dbReference type="InterPro" id="IPR012809">
    <property type="entry name" value="ECF_CbiQ"/>
</dbReference>
<dbReference type="Proteomes" id="UP000003706">
    <property type="component" value="Unassembled WGS sequence"/>
</dbReference>
<organism evidence="7 8">
    <name type="scientific">Methanotorris formicicus Mc-S-70</name>
    <dbReference type="NCBI Taxonomy" id="647171"/>
    <lineage>
        <taxon>Archaea</taxon>
        <taxon>Methanobacteriati</taxon>
        <taxon>Methanobacteriota</taxon>
        <taxon>Methanomada group</taxon>
        <taxon>Methanococci</taxon>
        <taxon>Methanococcales</taxon>
        <taxon>Methanocaldococcaceae</taxon>
        <taxon>Methanotorris</taxon>
    </lineage>
</organism>
<dbReference type="InterPro" id="IPR051611">
    <property type="entry name" value="ECF_transporter_component"/>
</dbReference>
<evidence type="ECO:0000313" key="7">
    <source>
        <dbReference type="EMBL" id="EHP88590.1"/>
    </source>
</evidence>
<protein>
    <submittedName>
        <fullName evidence="7">Cobalt ABC transporter, inner membrane subunit CbiQ</fullName>
    </submittedName>
</protein>
<dbReference type="STRING" id="647171.MetfoDRAFT_0388"/>
<keyword evidence="8" id="KW-1185">Reference proteome</keyword>
<gene>
    <name evidence="7" type="ORF">MetfoDRAFT_0388</name>
</gene>
<proteinExistence type="predicted"/>
<accession>H1KX65</accession>
<comment type="caution">
    <text evidence="7">The sequence shown here is derived from an EMBL/GenBank/DDBJ whole genome shotgun (WGS) entry which is preliminary data.</text>
</comment>
<feature type="transmembrane region" description="Helical" evidence="6">
    <location>
        <begin position="169"/>
        <end position="192"/>
    </location>
</feature>
<feature type="transmembrane region" description="Helical" evidence="6">
    <location>
        <begin position="255"/>
        <end position="271"/>
    </location>
</feature>
<feature type="transmembrane region" description="Helical" evidence="6">
    <location>
        <begin position="41"/>
        <end position="73"/>
    </location>
</feature>
<dbReference type="RefSeq" id="WP_007043834.1">
    <property type="nucleotide sequence ID" value="NZ_AGJL01000006.1"/>
</dbReference>
<dbReference type="PANTHER" id="PTHR34857:SF2">
    <property type="entry name" value="SLL0384 PROTEIN"/>
    <property type="match status" value="1"/>
</dbReference>
<sequence length="276" mass="31642">MNKLFDKTIEHIIKYLNESIFFEKYTKISGFLQNVESRVKIITLVIFLIGSVLSKHITTLIIFNLIAILFAYLSNIPIITYLKRVYIFIPIFAGIIVIPVIFNIVTPGHDIFAIFNNPHISITYEGVIYATTFTLRVATCVSYAVLIPITTQWNKVTTAVGRLGIPDVIITITNLAYRYIFLLLNFVLDMIYSRKSRTIRKLGMVESWKEGGKAIGALFIKTYEMGEDTYYAMLSRGYTGEVKYIYKEKIKMKDIIFLILSITLVIVLLLFDRGIL</sequence>
<dbReference type="PANTHER" id="PTHR34857">
    <property type="entry name" value="SLL0384 PROTEIN"/>
    <property type="match status" value="1"/>
</dbReference>
<dbReference type="PATRIC" id="fig|647171.4.peg.382"/>
<evidence type="ECO:0000256" key="3">
    <source>
        <dbReference type="ARBA" id="ARBA00022692"/>
    </source>
</evidence>
<name>H1KX65_9EURY</name>
<evidence type="ECO:0000256" key="5">
    <source>
        <dbReference type="ARBA" id="ARBA00023136"/>
    </source>
</evidence>
<evidence type="ECO:0000256" key="4">
    <source>
        <dbReference type="ARBA" id="ARBA00022989"/>
    </source>
</evidence>
<evidence type="ECO:0000313" key="8">
    <source>
        <dbReference type="Proteomes" id="UP000003706"/>
    </source>
</evidence>
<dbReference type="OrthoDB" id="51610at2157"/>
<keyword evidence="3 6" id="KW-0812">Transmembrane</keyword>
<keyword evidence="5 6" id="KW-0472">Membrane</keyword>
<keyword evidence="2" id="KW-1003">Cell membrane</keyword>
<evidence type="ECO:0000256" key="1">
    <source>
        <dbReference type="ARBA" id="ARBA00004651"/>
    </source>
</evidence>
<dbReference type="AlphaFoldDB" id="H1KX65"/>
<dbReference type="GO" id="GO:0006824">
    <property type="term" value="P:cobalt ion transport"/>
    <property type="evidence" value="ECO:0007669"/>
    <property type="project" value="InterPro"/>
</dbReference>
<feature type="transmembrane region" description="Helical" evidence="6">
    <location>
        <begin position="126"/>
        <end position="149"/>
    </location>
</feature>
<dbReference type="NCBIfam" id="TIGR02454">
    <property type="entry name" value="ECF_T_CbiQ"/>
    <property type="match status" value="1"/>
</dbReference>
<evidence type="ECO:0000256" key="6">
    <source>
        <dbReference type="SAM" id="Phobius"/>
    </source>
</evidence>
<dbReference type="Pfam" id="PF02361">
    <property type="entry name" value="CbiQ"/>
    <property type="match status" value="1"/>
</dbReference>
<feature type="transmembrane region" description="Helical" evidence="6">
    <location>
        <begin position="85"/>
        <end position="105"/>
    </location>
</feature>
<evidence type="ECO:0000256" key="2">
    <source>
        <dbReference type="ARBA" id="ARBA00022475"/>
    </source>
</evidence>
<keyword evidence="4 6" id="KW-1133">Transmembrane helix</keyword>
<reference evidence="7 8" key="1">
    <citation type="submission" date="2011-09" db="EMBL/GenBank/DDBJ databases">
        <title>The draft genome of Methanotorris formicicus Mc-S-70.</title>
        <authorList>
            <consortium name="US DOE Joint Genome Institute (JGI-PGF)"/>
            <person name="Lucas S."/>
            <person name="Han J."/>
            <person name="Lapidus A."/>
            <person name="Cheng J.-F."/>
            <person name="Goodwin L."/>
            <person name="Pitluck S."/>
            <person name="Peters L."/>
            <person name="Land M.L."/>
            <person name="Hauser L."/>
            <person name="Sieprawska-Lupa M."/>
            <person name="Takai K."/>
            <person name="Miyazaki J."/>
            <person name="Whitman W."/>
            <person name="Woyke T.J."/>
        </authorList>
    </citation>
    <scope>NUCLEOTIDE SEQUENCE [LARGE SCALE GENOMIC DNA]</scope>
    <source>
        <strain evidence="7 8">Mc-S-70</strain>
    </source>
</reference>